<feature type="chain" id="PRO_5002509569" evidence="1">
    <location>
        <begin position="23"/>
        <end position="595"/>
    </location>
</feature>
<proteinExistence type="predicted"/>
<accession>A0A0F6SFP1</accession>
<dbReference type="Gene3D" id="2.130.10.80">
    <property type="entry name" value="Galactose oxidase/kelch, beta-propeller"/>
    <property type="match status" value="2"/>
</dbReference>
<feature type="signal peptide" evidence="1">
    <location>
        <begin position="1"/>
        <end position="22"/>
    </location>
</feature>
<dbReference type="Proteomes" id="UP000034883">
    <property type="component" value="Chromosome"/>
</dbReference>
<dbReference type="InterPro" id="IPR011043">
    <property type="entry name" value="Gal_Oxase/kelch_b-propeller"/>
</dbReference>
<dbReference type="SUPFAM" id="SSF50965">
    <property type="entry name" value="Galactose oxidase, central domain"/>
    <property type="match status" value="1"/>
</dbReference>
<protein>
    <submittedName>
        <fullName evidence="2">Kelch repeatKelch</fullName>
    </submittedName>
</protein>
<reference evidence="2 3" key="1">
    <citation type="submission" date="2015-03" db="EMBL/GenBank/DDBJ databases">
        <title>Genome assembly of Sandaracinus amylolyticus DSM 53668.</title>
        <authorList>
            <person name="Sharma G."/>
            <person name="Subramanian S."/>
        </authorList>
    </citation>
    <scope>NUCLEOTIDE SEQUENCE [LARGE SCALE GENOMIC DNA]</scope>
    <source>
        <strain evidence="2 3">DSM 53668</strain>
    </source>
</reference>
<dbReference type="InterPro" id="IPR037293">
    <property type="entry name" value="Gal_Oxidase_central_sf"/>
</dbReference>
<organism evidence="2 3">
    <name type="scientific">Sandaracinus amylolyticus</name>
    <dbReference type="NCBI Taxonomy" id="927083"/>
    <lineage>
        <taxon>Bacteria</taxon>
        <taxon>Pseudomonadati</taxon>
        <taxon>Myxococcota</taxon>
        <taxon>Polyangia</taxon>
        <taxon>Polyangiales</taxon>
        <taxon>Sandaracinaceae</taxon>
        <taxon>Sandaracinus</taxon>
    </lineage>
</organism>
<dbReference type="AlphaFoldDB" id="A0A0F6SFP1"/>
<dbReference type="EMBL" id="CP011125">
    <property type="protein sequence ID" value="AKF07284.1"/>
    <property type="molecule type" value="Genomic_DNA"/>
</dbReference>
<name>A0A0F6SFP1_9BACT</name>
<sequence length="595" mass="60150">MLRRLALLAILTSLALVSCADAGDPPDLRMRVRWSLTEPSALPSDVDRISIDVFVGDDTTPDNSIHTVANLEDSDDNGRLDLIRGGLPTNVPIRMRIVGEVGGVPAYVGHVGPIVLRAGERRYVEPAMYRVGASTSVAASGVRGRVLHSATALPDGRVLVAGGFGVSTTACPDGQPEGTRCFALAASDDAYVFDPAEGRFHAVDGGLLAARGGHTATALPDGRVLLAGGASDALMLMTPQGAATSGTYLISIVPGEDASLASFEIFDPELSPEVEDVDADGDPGRGAFVGAADAPTTPGRLDVPRFLATASAIPGTERVLIAGGEGAGASTSFAVFDADRAGGYGVLAAEEDDELAASRVAAGSAGVGSGASAAVWILGGNEARSDADLAEVWSGAADDATGASAPANAEPLLFPQAMAGVAVSRPEWSFVRPIVETVAGGERVVVIGWYGALCEAGTMNPVFAGGAGAVERCGGARRSVTIDVETGLATPGMTNNPHAFGASARLDDGRVIVTGGIGALVWSVNNTVDVLTGTVDATGAAVVSPTPLQLAEGRALHTTTALPEGGALTVGGLRFDASVMNASLPQPEVIYLAAQ</sequence>
<evidence type="ECO:0000313" key="3">
    <source>
        <dbReference type="Proteomes" id="UP000034883"/>
    </source>
</evidence>
<evidence type="ECO:0000313" key="2">
    <source>
        <dbReference type="EMBL" id="AKF07284.1"/>
    </source>
</evidence>
<keyword evidence="1" id="KW-0732">Signal</keyword>
<keyword evidence="3" id="KW-1185">Reference proteome</keyword>
<gene>
    <name evidence="2" type="ORF">DB32_004433</name>
</gene>
<dbReference type="RefSeq" id="WP_053234564.1">
    <property type="nucleotide sequence ID" value="NZ_CP011125.1"/>
</dbReference>
<evidence type="ECO:0000256" key="1">
    <source>
        <dbReference type="SAM" id="SignalP"/>
    </source>
</evidence>
<dbReference type="KEGG" id="samy:DB32_004433"/>
<dbReference type="PROSITE" id="PS51257">
    <property type="entry name" value="PROKAR_LIPOPROTEIN"/>
    <property type="match status" value="1"/>
</dbReference>